<feature type="domain" description="Cadherin" evidence="15">
    <location>
        <begin position="2248"/>
        <end position="2369"/>
    </location>
</feature>
<evidence type="ECO:0000256" key="11">
    <source>
        <dbReference type="ARBA" id="ARBA00023180"/>
    </source>
</evidence>
<evidence type="ECO:0000256" key="1">
    <source>
        <dbReference type="ARBA" id="ARBA00004167"/>
    </source>
</evidence>
<dbReference type="PROSITE" id="PS50835">
    <property type="entry name" value="IG_LIKE"/>
    <property type="match status" value="1"/>
</dbReference>
<evidence type="ECO:0000256" key="9">
    <source>
        <dbReference type="ARBA" id="ARBA00023136"/>
    </source>
</evidence>
<dbReference type="SUPFAM" id="SSF49313">
    <property type="entry name" value="Cadherin-like"/>
    <property type="match status" value="7"/>
</dbReference>
<evidence type="ECO:0000259" key="16">
    <source>
        <dbReference type="PROSITE" id="PS50835"/>
    </source>
</evidence>
<dbReference type="PROSITE" id="PS00232">
    <property type="entry name" value="CADHERIN_1"/>
    <property type="match status" value="5"/>
</dbReference>
<evidence type="ECO:0000256" key="10">
    <source>
        <dbReference type="ARBA" id="ARBA00023157"/>
    </source>
</evidence>
<dbReference type="FunFam" id="2.60.40.60:FF:000015">
    <property type="entry name" value="FAT atypical cadherin 1"/>
    <property type="match status" value="1"/>
</dbReference>
<feature type="domain" description="Cadherin" evidence="15">
    <location>
        <begin position="2031"/>
        <end position="2137"/>
    </location>
</feature>
<evidence type="ECO:0000256" key="13">
    <source>
        <dbReference type="SAM" id="MobiDB-lite"/>
    </source>
</evidence>
<keyword evidence="5" id="KW-0677">Repeat</keyword>
<dbReference type="InterPro" id="IPR036179">
    <property type="entry name" value="Ig-like_dom_sf"/>
</dbReference>
<evidence type="ECO:0000256" key="12">
    <source>
        <dbReference type="PROSITE-ProRule" id="PRU00043"/>
    </source>
</evidence>
<dbReference type="PRINTS" id="PR00205">
    <property type="entry name" value="CADHERIN"/>
</dbReference>
<dbReference type="SUPFAM" id="SSF49842">
    <property type="entry name" value="TNF-like"/>
    <property type="match status" value="2"/>
</dbReference>
<dbReference type="InterPro" id="IPR007110">
    <property type="entry name" value="Ig-like_dom"/>
</dbReference>
<feature type="region of interest" description="Disordered" evidence="13">
    <location>
        <begin position="2526"/>
        <end position="2579"/>
    </location>
</feature>
<organism evidence="17 18">
    <name type="scientific">Stylophora pistillata</name>
    <name type="common">Smooth cauliflower coral</name>
    <dbReference type="NCBI Taxonomy" id="50429"/>
    <lineage>
        <taxon>Eukaryota</taxon>
        <taxon>Metazoa</taxon>
        <taxon>Cnidaria</taxon>
        <taxon>Anthozoa</taxon>
        <taxon>Hexacorallia</taxon>
        <taxon>Scleractinia</taxon>
        <taxon>Astrocoeniina</taxon>
        <taxon>Pocilloporidae</taxon>
        <taxon>Stylophora</taxon>
    </lineage>
</organism>
<comment type="subcellular location">
    <subcellularLocation>
        <location evidence="1">Membrane</location>
        <topology evidence="1">Single-pass membrane protein</topology>
    </subcellularLocation>
</comment>
<evidence type="ECO:0000256" key="14">
    <source>
        <dbReference type="SAM" id="Phobius"/>
    </source>
</evidence>
<dbReference type="InterPro" id="IPR003599">
    <property type="entry name" value="Ig_sub"/>
</dbReference>
<keyword evidence="10" id="KW-1015">Disulfide bond</keyword>
<feature type="domain" description="Cadherin" evidence="15">
    <location>
        <begin position="1924"/>
        <end position="2030"/>
    </location>
</feature>
<keyword evidence="18" id="KW-1185">Reference proteome</keyword>
<dbReference type="FunFam" id="2.60.40.60:FF:000276">
    <property type="entry name" value="FAT atypical cadherin 2"/>
    <property type="match status" value="1"/>
</dbReference>
<dbReference type="Gene3D" id="2.60.40.10">
    <property type="entry name" value="Immunoglobulins"/>
    <property type="match status" value="1"/>
</dbReference>
<dbReference type="SUPFAM" id="SSF48726">
    <property type="entry name" value="Immunoglobulin"/>
    <property type="match status" value="1"/>
</dbReference>
<dbReference type="GO" id="GO:0005911">
    <property type="term" value="C:cell-cell junction"/>
    <property type="evidence" value="ECO:0007669"/>
    <property type="project" value="TreeGrafter"/>
</dbReference>
<dbReference type="Pfam" id="PF26215">
    <property type="entry name" value="HTH_animal"/>
    <property type="match status" value="1"/>
</dbReference>
<keyword evidence="4" id="KW-0732">Signal</keyword>
<dbReference type="FunFam" id="2.60.40.60:FF:000020">
    <property type="entry name" value="Dachsous cadherin-related 1b"/>
    <property type="match status" value="2"/>
</dbReference>
<feature type="transmembrane region" description="Helical" evidence="14">
    <location>
        <begin position="2381"/>
        <end position="2401"/>
    </location>
</feature>
<evidence type="ECO:0000256" key="4">
    <source>
        <dbReference type="ARBA" id="ARBA00022729"/>
    </source>
</evidence>
<dbReference type="InterPro" id="IPR002126">
    <property type="entry name" value="Cadherin-like_dom"/>
</dbReference>
<dbReference type="PANTHER" id="PTHR24025:SF20">
    <property type="entry name" value="DACHSOUS CADHERIN RELATED 2"/>
    <property type="match status" value="1"/>
</dbReference>
<dbReference type="InterPro" id="IPR058912">
    <property type="entry name" value="HTH_animal"/>
</dbReference>
<dbReference type="OrthoDB" id="166212at2759"/>
<dbReference type="InterPro" id="IPR013783">
    <property type="entry name" value="Ig-like_fold"/>
</dbReference>
<evidence type="ECO:0000256" key="7">
    <source>
        <dbReference type="ARBA" id="ARBA00022889"/>
    </source>
</evidence>
<keyword evidence="8 14" id="KW-1133">Transmembrane helix</keyword>
<dbReference type="GO" id="GO:0007156">
    <property type="term" value="P:homophilic cell adhesion via plasma membrane adhesion molecules"/>
    <property type="evidence" value="ECO:0007669"/>
    <property type="project" value="InterPro"/>
</dbReference>
<keyword evidence="7" id="KW-0130">Cell adhesion</keyword>
<gene>
    <name evidence="17" type="primary">Fat4</name>
    <name evidence="17" type="ORF">AWC38_SpisGene8457</name>
</gene>
<accession>A0A2B4SBX4</accession>
<feature type="domain" description="Cadherin" evidence="15">
    <location>
        <begin position="1606"/>
        <end position="1715"/>
    </location>
</feature>
<dbReference type="SMART" id="SM00112">
    <property type="entry name" value="CA"/>
    <property type="match status" value="7"/>
</dbReference>
<feature type="domain" description="Ig-like" evidence="16">
    <location>
        <begin position="1515"/>
        <end position="1590"/>
    </location>
</feature>
<dbReference type="CDD" id="cd11304">
    <property type="entry name" value="Cadherin_repeat"/>
    <property type="match status" value="7"/>
</dbReference>
<evidence type="ECO:0000256" key="8">
    <source>
        <dbReference type="ARBA" id="ARBA00022989"/>
    </source>
</evidence>
<reference evidence="18" key="1">
    <citation type="journal article" date="2017" name="bioRxiv">
        <title>Comparative analysis of the genomes of Stylophora pistillata and Acropora digitifera provides evidence for extensive differences between species of corals.</title>
        <authorList>
            <person name="Voolstra C.R."/>
            <person name="Li Y."/>
            <person name="Liew Y.J."/>
            <person name="Baumgarten S."/>
            <person name="Zoccola D."/>
            <person name="Flot J.-F."/>
            <person name="Tambutte S."/>
            <person name="Allemand D."/>
            <person name="Aranda M."/>
        </authorList>
    </citation>
    <scope>NUCLEOTIDE SEQUENCE [LARGE SCALE GENOMIC DNA]</scope>
</reference>
<feature type="region of interest" description="Disordered" evidence="13">
    <location>
        <begin position="1472"/>
        <end position="1491"/>
    </location>
</feature>
<keyword evidence="3 14" id="KW-0812">Transmembrane</keyword>
<feature type="compositionally biased region" description="Basic residues" evidence="13">
    <location>
        <begin position="2528"/>
        <end position="2540"/>
    </location>
</feature>
<keyword evidence="6 12" id="KW-0106">Calcium</keyword>
<keyword evidence="11" id="KW-0325">Glycoprotein</keyword>
<sequence>MFAVTGSPLLADHYRAFPEIGISLVLRARMPQSTSGWSEVRGWAHTRSSDTGHFLFGAPLVNKQSRFELPKSGIYFVSVSVHLSQADIGVFQAAFILNGQIDKRNKAMNAVKQGQPGADFSLTVSGFMDLRSGDRISVFIHSEEDTDWFIEDDSQFSLRYSGSVGSFPAFSAIKQGAITFSPFPLSQILRNWETSSSQGLFESLAGFSTSTGEFVPICDGIYFVASNVRVQAGPGLYKLYLSVSGNVLDPPLVESVVGADTIFTMNLHGVFYFKKGDKISLNINSSNPTAKLSIHQNSGFSLSYIDTFNQSSHQGLSTVTQTINEIPGTGWMEISTWAIPLNAHVQFYNPEVFRRGRFSCTQGGVYYIAVSLLVRGGRGNFELLVKSSGTSKLDGHAGLYVTRYNAEPSTYTSLSLSGLLELSKGQHLLVFVHSSFPGSWFIERGSGVSVMKTRHYWPAANSFLDRRHAIVGGAWNEIRDWKQTGEGAFSFCSNFRERRSRFLITSPGVYFVSTNLIMCTSSHVSAAIAIDEQPNEGNGLFATHAYPPTQLTINIAGSLSLENGQKLSVYVRSESNDTFEVLEKSGFSVVFIGKSFAIPSFHAIKGSQSTIRTTNWVEIDEWSKPGGERKAAFENGDGFDSVRGVYVAPISGIYFVSCMLVTRDVDVDYSGSYIDVYIGVNGQTSLSNGLQNTYYIKGKNTPMGNDVVTVTVSGTVQLRRGDYTVIRARANMDSDWRVENTSSLSMFLVSPSEISYGNVGFLSRKSDTRIKSLDLGRWSKIGGWATQSDLTNGLFLKNDGSFNYEALSGDLNIKHAGIYFLSANIIISNTPESCEVTVRVSDSKGRDSQELITGFSAAEHKLQSQGKYTLLFTGAAFLEKGRKIHVAVRSGSFTPFTVWEGSGFSMARLIYPIEEAGFYARVSDFQTTRRSSWEEITGWETSGVSGLHIDGHGFSSLAGNFKVPLSGIYLASASVVIKYAQVYAMAFLQITVNDKTSPAGGLVSSCFVKRGAHAVVAVSGSMRLLRGMTVSVMVRSKNSSFQISEGSYFTMRFMSESDRTEGNMADRYSDVTFISNGWKELVSWKTTGVNGQFQVGSIHQTTDRFWVFKSGIYFATGNIQLLETSGLAIIGIVINNGNDTAVVSKKTCVNGELCSLNLAVPLALNKGTVVSVHVYSNDEDRWIVSRHSSKSNLYLKPVPPSDVVQGFLARVESNVSVSGRRLSEWVRVGNWNITERPGYFTTISGFSGNGAFVVFNPGVYIVTVNLISQCSGIKGCFLEAPLPLPTDDIMDLLNICLTSTYFQYNGKHYKQLHGTAMGSPVSVVIAEIVMQNIEERALSTCRQTIPLWLRYVDDTFTAVRHDEIDAFHNHLNEQNTDIQFTREVEENGKLPFLDCLVSHNDNSLRTTVYRKPTHTDRLLDESSYNPTSHKATTIRTLTRRAQLVCDSTDSLSDENKYLHRVFTKNNYNNDFIRRNTHRPTTTTETNDTATPTTTATIPYIKVSTGSPLLCPNSGPALIQQLTPAYLRTRVGSSVTWTCEAVGEILPLYRWLKDYQVLPNATSNSLAVTNGAVEDSGAYACVAVISPQTMSSNIARLIVYDPQPVFDSLNYTVSVNENGPASQPTLNISVRAESKHSTYAKVFLRIISGNTNNSFVLRPNTTSGYFGIYTTIPLDREHVSIFQLYLTAINADEHAPQTVTVVNIAVSDLNDNAPIFSQKVYEVSILENASIGHVLLQLHARDDDVGVNAHVTYTILAGSGANAFSLNRSSGEVTLMKLLDRETQPMYSLFVSAHDPDYTAFTEVLVTVIDVNEYKPVFQPLRYHVSISEGTLIGTSILKLTATDKDAGTNGQLVYSIVTGDPQELFFVDDDGTLKVGKDLDHEMNSSHHLTVAVRDKGEVQLFAEEPAHVYISVRDMNDNSPIFEVSFYEETISESTLPGTAVLRVHAIDADLSKSNSQIAFSVMKEDRDFEFVVNSTTGIIYVRKSLDFEKTQVYRFQLAVRDVSIADSRMDFTTVVIKVSDENDNFPVFDPSLYNISISEVTTVGRELLRVQATDEDSTSNGVLNYFITAATENSIFLIDESSGILYLARKLDYENVSRYRLIISVTDRGVPPLTAKQHAVVTIAIYDENDNVPRFDSETYTVAVYENITSGTPVLTVHANDMDSSLNHRITYTIATDSDPEARNRFEVNSTTGTILTTRAFDREEQEVYEFTVIARDGGKVPHEGFAEVIVTLIDVNDNSPVFEPTVYQSPIHISEDLSIASKLITLTAADPDTSLRGKVTYSIIDIAGKSVSNGKEAFHCNKESHGTFRINLYTGTLSVARKLAARCVYNVTVRAMDHGSPPLFSIISLLIETGSGNATAVGIPTTIAIVSKEDHTKIIIIICVFVLIIAIIITLVIWREGRRHIRKRRMKLARSVRNYEDSCFSDDNERPRYRRYSMDHMATHLDHCSTTTEMPSSLQTPRSSEMDTDILETFTLPYDGKEGYTILNGDTESFCVSIDFGMESEEPFVFPVTMEPVNDIDRSVAKRKKSRARKNFRSTRSSTESKRSQVSLPAKFGSRKHPKANGVREVISDTRL</sequence>
<evidence type="ECO:0000259" key="15">
    <source>
        <dbReference type="PROSITE" id="PS50268"/>
    </source>
</evidence>
<dbReference type="PANTHER" id="PTHR24025">
    <property type="entry name" value="DESMOGLEIN FAMILY MEMBER"/>
    <property type="match status" value="1"/>
</dbReference>
<proteinExistence type="predicted"/>
<keyword evidence="2" id="KW-0245">EGF-like domain</keyword>
<dbReference type="CDD" id="cd00304">
    <property type="entry name" value="RT_like"/>
    <property type="match status" value="1"/>
</dbReference>
<evidence type="ECO:0000256" key="3">
    <source>
        <dbReference type="ARBA" id="ARBA00022692"/>
    </source>
</evidence>
<feature type="domain" description="Cadherin" evidence="15">
    <location>
        <begin position="1716"/>
        <end position="1817"/>
    </location>
</feature>
<dbReference type="EMBL" id="LSMT01000116">
    <property type="protein sequence ID" value="PFX26866.1"/>
    <property type="molecule type" value="Genomic_DNA"/>
</dbReference>
<keyword evidence="9 14" id="KW-0472">Membrane</keyword>
<dbReference type="Gene3D" id="2.60.40.60">
    <property type="entry name" value="Cadherins"/>
    <property type="match status" value="7"/>
</dbReference>
<dbReference type="SMART" id="SM00408">
    <property type="entry name" value="IGc2"/>
    <property type="match status" value="1"/>
</dbReference>
<evidence type="ECO:0000256" key="2">
    <source>
        <dbReference type="ARBA" id="ARBA00022536"/>
    </source>
</evidence>
<evidence type="ECO:0000256" key="6">
    <source>
        <dbReference type="ARBA" id="ARBA00022837"/>
    </source>
</evidence>
<feature type="domain" description="Cadherin" evidence="15">
    <location>
        <begin position="2138"/>
        <end position="2245"/>
    </location>
</feature>
<protein>
    <submittedName>
        <fullName evidence="17">Protocadherin Fat 4</fullName>
    </submittedName>
</protein>
<dbReference type="InterPro" id="IPR050971">
    <property type="entry name" value="Cadherin-domain_protein"/>
</dbReference>
<name>A0A2B4SBX4_STYPI</name>
<evidence type="ECO:0000313" key="18">
    <source>
        <dbReference type="Proteomes" id="UP000225706"/>
    </source>
</evidence>
<dbReference type="PROSITE" id="PS50268">
    <property type="entry name" value="CADHERIN_2"/>
    <property type="match status" value="7"/>
</dbReference>
<dbReference type="InterPro" id="IPR020894">
    <property type="entry name" value="Cadherin_CS"/>
</dbReference>
<evidence type="ECO:0000313" key="17">
    <source>
        <dbReference type="EMBL" id="PFX26866.1"/>
    </source>
</evidence>
<dbReference type="InterPro" id="IPR003598">
    <property type="entry name" value="Ig_sub2"/>
</dbReference>
<dbReference type="GO" id="GO:0005886">
    <property type="term" value="C:plasma membrane"/>
    <property type="evidence" value="ECO:0007669"/>
    <property type="project" value="InterPro"/>
</dbReference>
<dbReference type="Pfam" id="PF00028">
    <property type="entry name" value="Cadherin"/>
    <property type="match status" value="7"/>
</dbReference>
<dbReference type="Gene3D" id="2.60.120.40">
    <property type="match status" value="4"/>
</dbReference>
<evidence type="ECO:0000256" key="5">
    <source>
        <dbReference type="ARBA" id="ARBA00022737"/>
    </source>
</evidence>
<dbReference type="SMART" id="SM00409">
    <property type="entry name" value="IG"/>
    <property type="match status" value="1"/>
</dbReference>
<dbReference type="Proteomes" id="UP000225706">
    <property type="component" value="Unassembled WGS sequence"/>
</dbReference>
<dbReference type="InterPro" id="IPR015919">
    <property type="entry name" value="Cadherin-like_sf"/>
</dbReference>
<dbReference type="Pfam" id="PF13895">
    <property type="entry name" value="Ig_2"/>
    <property type="match status" value="1"/>
</dbReference>
<dbReference type="FunFam" id="2.60.40.60:FF:000024">
    <property type="entry name" value="FAT atypical cadherin 3"/>
    <property type="match status" value="1"/>
</dbReference>
<dbReference type="InterPro" id="IPR008983">
    <property type="entry name" value="Tumour_necrosis_fac-like_dom"/>
</dbReference>
<feature type="domain" description="Cadherin" evidence="15">
    <location>
        <begin position="1818"/>
        <end position="1923"/>
    </location>
</feature>
<dbReference type="GO" id="GO:0005509">
    <property type="term" value="F:calcium ion binding"/>
    <property type="evidence" value="ECO:0007669"/>
    <property type="project" value="UniProtKB-UniRule"/>
</dbReference>
<feature type="compositionally biased region" description="Low complexity" evidence="13">
    <location>
        <begin position="1478"/>
        <end position="1491"/>
    </location>
</feature>
<comment type="caution">
    <text evidence="17">The sequence shown here is derived from an EMBL/GenBank/DDBJ whole genome shotgun (WGS) entry which is preliminary data.</text>
</comment>